<dbReference type="InterPro" id="IPR038658">
    <property type="entry name" value="SsgB_sf"/>
</dbReference>
<keyword evidence="6" id="KW-0131">Cell cycle</keyword>
<evidence type="ECO:0000313" key="8">
    <source>
        <dbReference type="Proteomes" id="UP001617351"/>
    </source>
</evidence>
<evidence type="ECO:0000313" key="7">
    <source>
        <dbReference type="EMBL" id="MFJ2822002.1"/>
    </source>
</evidence>
<dbReference type="InterPro" id="IPR006776">
    <property type="entry name" value="SsgB"/>
</dbReference>
<organism evidence="7 8">
    <name type="scientific">Streptomyces toxytricini</name>
    <name type="common">Actinomyces toxytricini</name>
    <dbReference type="NCBI Taxonomy" id="67369"/>
    <lineage>
        <taxon>Bacteria</taxon>
        <taxon>Bacillati</taxon>
        <taxon>Actinomycetota</taxon>
        <taxon>Actinomycetes</taxon>
        <taxon>Kitasatosporales</taxon>
        <taxon>Streptomycetaceae</taxon>
        <taxon>Streptomyces</taxon>
    </lineage>
</organism>
<sequence>MPTHSALADVHMAVAGAGRVPFLAHLYYDSTDPYTVQVQFFDRGTALARWHFDRQMLAEGLHRRVGEGDVVFRPQRTADGDEVLMELRDHTAPDRRTAVVGTDTATVAEFLEQTYALVPAGTETLDLDGPLQDLLAR</sequence>
<evidence type="ECO:0000256" key="1">
    <source>
        <dbReference type="ARBA" id="ARBA00004431"/>
    </source>
</evidence>
<dbReference type="Gene3D" id="2.30.31.20">
    <property type="entry name" value="Sporulation-specific cell division protein SsgB"/>
    <property type="match status" value="1"/>
</dbReference>
<evidence type="ECO:0000256" key="6">
    <source>
        <dbReference type="ARBA" id="ARBA00023306"/>
    </source>
</evidence>
<dbReference type="RefSeq" id="WP_402380318.1">
    <property type="nucleotide sequence ID" value="NZ_JBIUYY010000005.1"/>
</dbReference>
<comment type="similarity">
    <text evidence="2">Belongs to the SsgA family.</text>
</comment>
<protein>
    <submittedName>
        <fullName evidence="7">SsgA family sporulation/cell division regulator</fullName>
    </submittedName>
</protein>
<evidence type="ECO:0000256" key="2">
    <source>
        <dbReference type="ARBA" id="ARBA00009323"/>
    </source>
</evidence>
<accession>A0ABW8EFH9</accession>
<comment type="caution">
    <text evidence="7">The sequence shown here is derived from an EMBL/GenBank/DDBJ whole genome shotgun (WGS) entry which is preliminary data.</text>
</comment>
<dbReference type="Pfam" id="PF04686">
    <property type="entry name" value="SsgA"/>
    <property type="match status" value="1"/>
</dbReference>
<proteinExistence type="inferred from homology"/>
<gene>
    <name evidence="7" type="ORF">ACIO7M_12930</name>
</gene>
<dbReference type="EMBL" id="JBIUYY010000005">
    <property type="protein sequence ID" value="MFJ2822002.1"/>
    <property type="molecule type" value="Genomic_DNA"/>
</dbReference>
<name>A0ABW8EFH9_STRT5</name>
<reference evidence="7 8" key="1">
    <citation type="submission" date="2024-10" db="EMBL/GenBank/DDBJ databases">
        <title>The Natural Products Discovery Center: Release of the First 8490 Sequenced Strains for Exploring Actinobacteria Biosynthetic Diversity.</title>
        <authorList>
            <person name="Kalkreuter E."/>
            <person name="Kautsar S.A."/>
            <person name="Yang D."/>
            <person name="Bader C.D."/>
            <person name="Teijaro C.N."/>
            <person name="Fluegel L."/>
            <person name="Davis C.M."/>
            <person name="Simpson J.R."/>
            <person name="Lauterbach L."/>
            <person name="Steele A.D."/>
            <person name="Gui C."/>
            <person name="Meng S."/>
            <person name="Li G."/>
            <person name="Viehrig K."/>
            <person name="Ye F."/>
            <person name="Su P."/>
            <person name="Kiefer A.F."/>
            <person name="Nichols A."/>
            <person name="Cepeda A.J."/>
            <person name="Yan W."/>
            <person name="Fan B."/>
            <person name="Jiang Y."/>
            <person name="Adhikari A."/>
            <person name="Zheng C.-J."/>
            <person name="Schuster L."/>
            <person name="Cowan T.M."/>
            <person name="Smanski M.J."/>
            <person name="Chevrette M.G."/>
            <person name="De Carvalho L.P.S."/>
            <person name="Shen B."/>
        </authorList>
    </citation>
    <scope>NUCLEOTIDE SEQUENCE [LARGE SCALE GENOMIC DNA]</scope>
    <source>
        <strain evidence="7 8">NPDC087220</strain>
    </source>
</reference>
<keyword evidence="4" id="KW-0749">Sporulation</keyword>
<comment type="subcellular location">
    <subcellularLocation>
        <location evidence="1">Cell septum</location>
    </subcellularLocation>
</comment>
<keyword evidence="5" id="KW-0717">Septation</keyword>
<dbReference type="Proteomes" id="UP001617351">
    <property type="component" value="Unassembled WGS sequence"/>
</dbReference>
<evidence type="ECO:0000256" key="4">
    <source>
        <dbReference type="ARBA" id="ARBA00022969"/>
    </source>
</evidence>
<keyword evidence="3" id="KW-0132">Cell division</keyword>
<evidence type="ECO:0000256" key="3">
    <source>
        <dbReference type="ARBA" id="ARBA00022618"/>
    </source>
</evidence>
<evidence type="ECO:0000256" key="5">
    <source>
        <dbReference type="ARBA" id="ARBA00023210"/>
    </source>
</evidence>
<keyword evidence="8" id="KW-1185">Reference proteome</keyword>